<accession>X0RYT4</accession>
<evidence type="ECO:0000256" key="4">
    <source>
        <dbReference type="SAM" id="MobiDB-lite"/>
    </source>
</evidence>
<organism evidence="6">
    <name type="scientific">marine sediment metagenome</name>
    <dbReference type="NCBI Taxonomy" id="412755"/>
    <lineage>
        <taxon>unclassified sequences</taxon>
        <taxon>metagenomes</taxon>
        <taxon>ecological metagenomes</taxon>
    </lineage>
</organism>
<sequence>YMTRGNNSRGKAGNSSKFRGGRLNSLPKYNPNTSDPWKVDLRSYDLTKLNLTNSLNDLLYASFDDKTIWPAPKHMPKNFNWKKIMEIGKNPGLGIRSLHKRGITGRGVSIAIIDQALLTEHQEYVDRLKLYEKISPNPGEESTMHGAAVASIAVGKTVGVAPEADLYYIASRTVDWQQRRGNGKTPWNFTYYAQAVERVLEINKSLPEKRKIRVISMQIGWNENQKGYEEIMNAVEKAKTEGILVICSSVERIHGFKFHGLGRFPLADPDIFESYEPGLFWAKGFYEGKRTSDRLLIPMDSRTTASFTGKDEYVFYREGGWSWSIPYIAGVYTLAVQVDPEITP</sequence>
<dbReference type="Gene3D" id="3.40.50.200">
    <property type="entry name" value="Peptidase S8/S53 domain"/>
    <property type="match status" value="1"/>
</dbReference>
<evidence type="ECO:0000256" key="1">
    <source>
        <dbReference type="ARBA" id="ARBA00022670"/>
    </source>
</evidence>
<feature type="non-terminal residue" evidence="6">
    <location>
        <position position="1"/>
    </location>
</feature>
<dbReference type="PRINTS" id="PR00723">
    <property type="entry name" value="SUBTILISIN"/>
</dbReference>
<dbReference type="AlphaFoldDB" id="X0RYT4"/>
<feature type="region of interest" description="Disordered" evidence="4">
    <location>
        <begin position="1"/>
        <end position="29"/>
    </location>
</feature>
<proteinExistence type="predicted"/>
<dbReference type="EMBL" id="BARS01009388">
    <property type="protein sequence ID" value="GAF73964.1"/>
    <property type="molecule type" value="Genomic_DNA"/>
</dbReference>
<evidence type="ECO:0000256" key="2">
    <source>
        <dbReference type="ARBA" id="ARBA00022801"/>
    </source>
</evidence>
<gene>
    <name evidence="6" type="ORF">S01H1_17666</name>
</gene>
<keyword evidence="1" id="KW-0645">Protease</keyword>
<dbReference type="GO" id="GO:0006508">
    <property type="term" value="P:proteolysis"/>
    <property type="evidence" value="ECO:0007669"/>
    <property type="project" value="UniProtKB-KW"/>
</dbReference>
<keyword evidence="3" id="KW-0720">Serine protease</keyword>
<feature type="non-terminal residue" evidence="6">
    <location>
        <position position="344"/>
    </location>
</feature>
<feature type="compositionally biased region" description="Polar residues" evidence="4">
    <location>
        <begin position="1"/>
        <end position="17"/>
    </location>
</feature>
<dbReference type="InterPro" id="IPR000209">
    <property type="entry name" value="Peptidase_S8/S53_dom"/>
</dbReference>
<dbReference type="Pfam" id="PF00082">
    <property type="entry name" value="Peptidase_S8"/>
    <property type="match status" value="1"/>
</dbReference>
<dbReference type="InterPro" id="IPR015500">
    <property type="entry name" value="Peptidase_S8_subtilisin-rel"/>
</dbReference>
<name>X0RYT4_9ZZZZ</name>
<dbReference type="PROSITE" id="PS51892">
    <property type="entry name" value="SUBTILASE"/>
    <property type="match status" value="1"/>
</dbReference>
<evidence type="ECO:0000259" key="5">
    <source>
        <dbReference type="Pfam" id="PF00082"/>
    </source>
</evidence>
<keyword evidence="2" id="KW-0378">Hydrolase</keyword>
<evidence type="ECO:0000256" key="3">
    <source>
        <dbReference type="ARBA" id="ARBA00022825"/>
    </source>
</evidence>
<dbReference type="GO" id="GO:0004252">
    <property type="term" value="F:serine-type endopeptidase activity"/>
    <property type="evidence" value="ECO:0007669"/>
    <property type="project" value="InterPro"/>
</dbReference>
<comment type="caution">
    <text evidence="6">The sequence shown here is derived from an EMBL/GenBank/DDBJ whole genome shotgun (WGS) entry which is preliminary data.</text>
</comment>
<dbReference type="SUPFAM" id="SSF52743">
    <property type="entry name" value="Subtilisin-like"/>
    <property type="match status" value="1"/>
</dbReference>
<evidence type="ECO:0000313" key="6">
    <source>
        <dbReference type="EMBL" id="GAF73964.1"/>
    </source>
</evidence>
<dbReference type="InterPro" id="IPR036852">
    <property type="entry name" value="Peptidase_S8/S53_dom_sf"/>
</dbReference>
<protein>
    <recommendedName>
        <fullName evidence="5">Peptidase S8/S53 domain-containing protein</fullName>
    </recommendedName>
</protein>
<reference evidence="6" key="1">
    <citation type="journal article" date="2014" name="Front. Microbiol.">
        <title>High frequency of phylogenetically diverse reductive dehalogenase-homologous genes in deep subseafloor sedimentary metagenomes.</title>
        <authorList>
            <person name="Kawai M."/>
            <person name="Futagami T."/>
            <person name="Toyoda A."/>
            <person name="Takaki Y."/>
            <person name="Nishi S."/>
            <person name="Hori S."/>
            <person name="Arai W."/>
            <person name="Tsubouchi T."/>
            <person name="Morono Y."/>
            <person name="Uchiyama I."/>
            <person name="Ito T."/>
            <person name="Fujiyama A."/>
            <person name="Inagaki F."/>
            <person name="Takami H."/>
        </authorList>
    </citation>
    <scope>NUCLEOTIDE SEQUENCE</scope>
    <source>
        <strain evidence="6">Expedition CK06-06</strain>
    </source>
</reference>
<feature type="domain" description="Peptidase S8/S53" evidence="5">
    <location>
        <begin position="105"/>
        <end position="249"/>
    </location>
</feature>